<organism evidence="2 3">
    <name type="scientific">Mycena chlorophos</name>
    <name type="common">Agaric fungus</name>
    <name type="synonym">Agaricus chlorophos</name>
    <dbReference type="NCBI Taxonomy" id="658473"/>
    <lineage>
        <taxon>Eukaryota</taxon>
        <taxon>Fungi</taxon>
        <taxon>Dikarya</taxon>
        <taxon>Basidiomycota</taxon>
        <taxon>Agaricomycotina</taxon>
        <taxon>Agaricomycetes</taxon>
        <taxon>Agaricomycetidae</taxon>
        <taxon>Agaricales</taxon>
        <taxon>Marasmiineae</taxon>
        <taxon>Mycenaceae</taxon>
        <taxon>Mycena</taxon>
    </lineage>
</organism>
<dbReference type="Proteomes" id="UP000613580">
    <property type="component" value="Unassembled WGS sequence"/>
</dbReference>
<evidence type="ECO:0000256" key="1">
    <source>
        <dbReference type="SAM" id="MobiDB-lite"/>
    </source>
</evidence>
<feature type="compositionally biased region" description="Acidic residues" evidence="1">
    <location>
        <begin position="38"/>
        <end position="50"/>
    </location>
</feature>
<feature type="compositionally biased region" description="Basic and acidic residues" evidence="1">
    <location>
        <begin position="58"/>
        <end position="67"/>
    </location>
</feature>
<evidence type="ECO:0000313" key="2">
    <source>
        <dbReference type="EMBL" id="KAF7319495.1"/>
    </source>
</evidence>
<gene>
    <name evidence="2" type="ORF">HMN09_00288300</name>
</gene>
<feature type="region of interest" description="Disordered" evidence="1">
    <location>
        <begin position="168"/>
        <end position="265"/>
    </location>
</feature>
<feature type="region of interest" description="Disordered" evidence="1">
    <location>
        <begin position="38"/>
        <end position="67"/>
    </location>
</feature>
<accession>A0A8H6TPM4</accession>
<evidence type="ECO:0000313" key="3">
    <source>
        <dbReference type="Proteomes" id="UP000613580"/>
    </source>
</evidence>
<feature type="compositionally biased region" description="Basic and acidic residues" evidence="1">
    <location>
        <begin position="185"/>
        <end position="194"/>
    </location>
</feature>
<protein>
    <submittedName>
        <fullName evidence="2">Uncharacterized protein</fullName>
    </submittedName>
</protein>
<comment type="caution">
    <text evidence="2">The sequence shown here is derived from an EMBL/GenBank/DDBJ whole genome shotgun (WGS) entry which is preliminary data.</text>
</comment>
<name>A0A8H6TPM4_MYCCL</name>
<dbReference type="AlphaFoldDB" id="A0A8H6TPM4"/>
<sequence>MEDPDELSKREAQRRRQRERRLKQAQALVDLGIVTQEQVDEGWDSDDEMESGTAGGKKPGEGESRREMSWIWTMAGKTGSDEHFREALRIEWSKAWARTRRWREERRYLAEEWRRLPLSLQYEEQLWSKRAREVNLEKVGDEMAEGMQAYAFKQAAIYRDVAQRAERAKTEDWGGRGHRRGQVIAEDRAEGREDGVDDDGLGQKTVDGEAGRSGLMGEADGEDAFGADWEDLDSDADGDYSESGTDGEDESESDNTDSDLEDEDV</sequence>
<dbReference type="EMBL" id="JACAZE010000003">
    <property type="protein sequence ID" value="KAF7319495.1"/>
    <property type="molecule type" value="Genomic_DNA"/>
</dbReference>
<feature type="compositionally biased region" description="Acidic residues" evidence="1">
    <location>
        <begin position="219"/>
        <end position="265"/>
    </location>
</feature>
<keyword evidence="3" id="KW-1185">Reference proteome</keyword>
<dbReference type="OrthoDB" id="3232711at2759"/>
<reference evidence="2" key="1">
    <citation type="submission" date="2020-05" db="EMBL/GenBank/DDBJ databases">
        <title>Mycena genomes resolve the evolution of fungal bioluminescence.</title>
        <authorList>
            <person name="Tsai I.J."/>
        </authorList>
    </citation>
    <scope>NUCLEOTIDE SEQUENCE</scope>
    <source>
        <strain evidence="2">110903Hualien_Pintung</strain>
    </source>
</reference>
<proteinExistence type="predicted"/>